<keyword evidence="2 3" id="KW-0040">ANK repeat</keyword>
<feature type="non-terminal residue" evidence="4">
    <location>
        <position position="1"/>
    </location>
</feature>
<dbReference type="PANTHER" id="PTHR24173">
    <property type="entry name" value="ANKYRIN REPEAT CONTAINING"/>
    <property type="match status" value="1"/>
</dbReference>
<dbReference type="SUPFAM" id="SSF48403">
    <property type="entry name" value="Ankyrin repeat"/>
    <property type="match status" value="2"/>
</dbReference>
<evidence type="ECO:0000313" key="4">
    <source>
        <dbReference type="EMBL" id="KAG7297567.1"/>
    </source>
</evidence>
<dbReference type="InterPro" id="IPR036770">
    <property type="entry name" value="Ankyrin_rpt-contain_sf"/>
</dbReference>
<evidence type="ECO:0000256" key="2">
    <source>
        <dbReference type="ARBA" id="ARBA00023043"/>
    </source>
</evidence>
<feature type="repeat" description="ANK" evidence="3">
    <location>
        <begin position="27"/>
        <end position="59"/>
    </location>
</feature>
<evidence type="ECO:0008006" key="6">
    <source>
        <dbReference type="Google" id="ProtNLM"/>
    </source>
</evidence>
<keyword evidence="5" id="KW-1185">Reference proteome</keyword>
<dbReference type="PANTHER" id="PTHR24173:SF82">
    <property type="entry name" value="FI19351P1"/>
    <property type="match status" value="1"/>
</dbReference>
<dbReference type="SMART" id="SM00248">
    <property type="entry name" value="ANK"/>
    <property type="match status" value="6"/>
</dbReference>
<name>A0ABQ7PX58_PLUXY</name>
<evidence type="ECO:0000256" key="1">
    <source>
        <dbReference type="ARBA" id="ARBA00022737"/>
    </source>
</evidence>
<sequence length="543" mass="59485">CAAVAGRLGVLRVLADAGADLDAGSDSGSTPVRSACFMTHESIVRELVERGANIHKPNHNGGTCLINSVQSTRLCAYLLSKGAQVDACDLQLKTALHYAAQEHRADTARLLLAHGADPARRSRAGDDALRTAALKGAASIVTLLTSRGRYSVDALADAYELLGATQLDELNEIGSALANWRHATALRHTESGYIPKRGHQVLGGGDVTAGATEWTTHEQLDALSADVEALRVQALLVAARILGPHHKDTVFRLMYRGASYADAFRYQNCIDLWTWALEIRIERDTLLYTDTWHCACALTRLMLDARGGRLERARGVPSLRHAARLFARTSRPLPEARKALDVRPVFKKQAETFDRALRCVTHLIYLMLDIASTPEEIVEVKTQIRTLVAADIRSAQTGDTLLHLCVSRLNVIRSTYFADEMNAPPIFPDVRVVRALTELGASPRTRNEARSTALHVAAIPYNYNAELIEALLEAGGHLDQVNRFGDSALSLVASRCDSRLYPLRHTTLCCLAARALLASPAHRNIPREALPETLHEFLDLHRP</sequence>
<dbReference type="PROSITE" id="PS50297">
    <property type="entry name" value="ANK_REP_REGION"/>
    <property type="match status" value="2"/>
</dbReference>
<comment type="caution">
    <text evidence="4">The sequence shown here is derived from an EMBL/GenBank/DDBJ whole genome shotgun (WGS) entry which is preliminary data.</text>
</comment>
<dbReference type="Pfam" id="PF12796">
    <property type="entry name" value="Ank_2"/>
    <property type="match status" value="1"/>
</dbReference>
<evidence type="ECO:0000256" key="3">
    <source>
        <dbReference type="PROSITE-ProRule" id="PRU00023"/>
    </source>
</evidence>
<reference evidence="4 5" key="1">
    <citation type="submission" date="2021-06" db="EMBL/GenBank/DDBJ databases">
        <title>A haploid diamondback moth (Plutella xylostella L.) genome assembly resolves 31 chromosomes and identifies a diamide resistance mutation.</title>
        <authorList>
            <person name="Ward C.M."/>
            <person name="Perry K.D."/>
            <person name="Baker G."/>
            <person name="Powis K."/>
            <person name="Heckel D.G."/>
            <person name="Baxter S.W."/>
        </authorList>
    </citation>
    <scope>NUCLEOTIDE SEQUENCE [LARGE SCALE GENOMIC DNA]</scope>
    <source>
        <strain evidence="4 5">LV</strain>
        <tissue evidence="4">Single pupa</tissue>
    </source>
</reference>
<accession>A0ABQ7PX58</accession>
<dbReference type="InterPro" id="IPR002110">
    <property type="entry name" value="Ankyrin_rpt"/>
</dbReference>
<dbReference type="EMBL" id="JAHIBW010000026">
    <property type="protein sequence ID" value="KAG7297567.1"/>
    <property type="molecule type" value="Genomic_DNA"/>
</dbReference>
<evidence type="ECO:0000313" key="5">
    <source>
        <dbReference type="Proteomes" id="UP000823941"/>
    </source>
</evidence>
<dbReference type="Proteomes" id="UP000823941">
    <property type="component" value="Chromosome 26"/>
</dbReference>
<keyword evidence="1" id="KW-0677">Repeat</keyword>
<protein>
    <recommendedName>
        <fullName evidence="6">Ankyrin repeat protein</fullName>
    </recommendedName>
</protein>
<dbReference type="Gene3D" id="1.25.40.20">
    <property type="entry name" value="Ankyrin repeat-containing domain"/>
    <property type="match status" value="3"/>
</dbReference>
<dbReference type="PROSITE" id="PS50088">
    <property type="entry name" value="ANK_REPEAT"/>
    <property type="match status" value="3"/>
</dbReference>
<feature type="repeat" description="ANK" evidence="3">
    <location>
        <begin position="449"/>
        <end position="483"/>
    </location>
</feature>
<feature type="repeat" description="ANK" evidence="3">
    <location>
        <begin position="91"/>
        <end position="123"/>
    </location>
</feature>
<organism evidence="4 5">
    <name type="scientific">Plutella xylostella</name>
    <name type="common">Diamondback moth</name>
    <name type="synonym">Plutella maculipennis</name>
    <dbReference type="NCBI Taxonomy" id="51655"/>
    <lineage>
        <taxon>Eukaryota</taxon>
        <taxon>Metazoa</taxon>
        <taxon>Ecdysozoa</taxon>
        <taxon>Arthropoda</taxon>
        <taxon>Hexapoda</taxon>
        <taxon>Insecta</taxon>
        <taxon>Pterygota</taxon>
        <taxon>Neoptera</taxon>
        <taxon>Endopterygota</taxon>
        <taxon>Lepidoptera</taxon>
        <taxon>Glossata</taxon>
        <taxon>Ditrysia</taxon>
        <taxon>Yponomeutoidea</taxon>
        <taxon>Plutellidae</taxon>
        <taxon>Plutella</taxon>
    </lineage>
</organism>
<proteinExistence type="predicted"/>
<gene>
    <name evidence="4" type="ORF">JYU34_019609</name>
</gene>